<reference evidence="1" key="1">
    <citation type="journal article" date="2009" name="PLoS Genet.">
        <title>Sequencing, mapping, and analysis of 27,455 maize full-length cDNAs.</title>
        <authorList>
            <person name="Soderlund C."/>
            <person name="Descour A."/>
            <person name="Kudrna D."/>
            <person name="Bomhoff M."/>
            <person name="Boyd L."/>
            <person name="Currie J."/>
            <person name="Angelova A."/>
            <person name="Collura K."/>
            <person name="Wissotski M."/>
            <person name="Ashley E."/>
            <person name="Morrow D."/>
            <person name="Fernandes J."/>
            <person name="Walbot V."/>
            <person name="Yu Y."/>
        </authorList>
    </citation>
    <scope>NUCLEOTIDE SEQUENCE</scope>
    <source>
        <strain evidence="1">B73</strain>
    </source>
</reference>
<sequence length="96" mass="10905">MPPNILGMRRQGIALSLSSSTFVLQMTRWPSSWRCGRRSWRCWASPLPSATSTPPSPRATRSTWCRRLPSFLSLPHPARLFHPLRPRLTFASDVCA</sequence>
<dbReference type="AlphaFoldDB" id="B4FKC7"/>
<accession>B4FKC7</accession>
<proteinExistence type="evidence at transcript level"/>
<protein>
    <submittedName>
        <fullName evidence="1">Uncharacterized protein</fullName>
    </submittedName>
</protein>
<dbReference type="EMBL" id="BT037565">
    <property type="protein sequence ID" value="ACF82570.1"/>
    <property type="molecule type" value="mRNA"/>
</dbReference>
<organism evidence="1">
    <name type="scientific">Zea mays</name>
    <name type="common">Maize</name>
    <dbReference type="NCBI Taxonomy" id="4577"/>
    <lineage>
        <taxon>Eukaryota</taxon>
        <taxon>Viridiplantae</taxon>
        <taxon>Streptophyta</taxon>
        <taxon>Embryophyta</taxon>
        <taxon>Tracheophyta</taxon>
        <taxon>Spermatophyta</taxon>
        <taxon>Magnoliopsida</taxon>
        <taxon>Liliopsida</taxon>
        <taxon>Poales</taxon>
        <taxon>Poaceae</taxon>
        <taxon>PACMAD clade</taxon>
        <taxon>Panicoideae</taxon>
        <taxon>Andropogonodae</taxon>
        <taxon>Andropogoneae</taxon>
        <taxon>Tripsacinae</taxon>
        <taxon>Zea</taxon>
    </lineage>
</organism>
<evidence type="ECO:0000313" key="1">
    <source>
        <dbReference type="EMBL" id="ACF82570.1"/>
    </source>
</evidence>
<name>B4FKC7_MAIZE</name>